<organism evidence="1 2">
    <name type="scientific">Lachancea nothofagi CBS 11611</name>
    <dbReference type="NCBI Taxonomy" id="1266666"/>
    <lineage>
        <taxon>Eukaryota</taxon>
        <taxon>Fungi</taxon>
        <taxon>Dikarya</taxon>
        <taxon>Ascomycota</taxon>
        <taxon>Saccharomycotina</taxon>
        <taxon>Saccharomycetes</taxon>
        <taxon>Saccharomycetales</taxon>
        <taxon>Saccharomycetaceae</taxon>
        <taxon>Lachancea</taxon>
    </lineage>
</organism>
<dbReference type="EMBL" id="LT598446">
    <property type="protein sequence ID" value="SCU84920.1"/>
    <property type="molecule type" value="Genomic_DNA"/>
</dbReference>
<evidence type="ECO:0000313" key="2">
    <source>
        <dbReference type="Proteomes" id="UP000189911"/>
    </source>
</evidence>
<keyword evidence="2" id="KW-1185">Reference proteome</keyword>
<dbReference type="Proteomes" id="UP000189911">
    <property type="component" value="Chromosome C"/>
</dbReference>
<accession>A0A1G4J5G3</accession>
<gene>
    <name evidence="1" type="ORF">LANO_0C02784G</name>
</gene>
<evidence type="ECO:0000313" key="1">
    <source>
        <dbReference type="EMBL" id="SCU84920.1"/>
    </source>
</evidence>
<sequence length="168" mass="18507">MINTCEHVNQLAFGKAFPQVRDLAPKVCGVAQSGSHTHYCEIVARSGSKRLSCSIATPLLAKDQLLLINTTGPSSSHLDMVMMRQGDPSYHCVGRSDNADKLPIDSRAGLDRGRNLHRPAVVKDYKGRAYHTTSKCRILGRKVRFYAKEHYCPSRAFPILSALTAVIV</sequence>
<protein>
    <submittedName>
        <fullName evidence="1">LANO_0C02784g1_1</fullName>
    </submittedName>
</protein>
<proteinExistence type="predicted"/>
<name>A0A1G4J5G3_9SACH</name>
<dbReference type="AlphaFoldDB" id="A0A1G4J5G3"/>
<reference evidence="2" key="1">
    <citation type="submission" date="2016-03" db="EMBL/GenBank/DDBJ databases">
        <authorList>
            <person name="Devillers Hugo."/>
        </authorList>
    </citation>
    <scope>NUCLEOTIDE SEQUENCE [LARGE SCALE GENOMIC DNA]</scope>
</reference>